<protein>
    <submittedName>
        <fullName evidence="1">Uncharacterized protein</fullName>
    </submittedName>
</protein>
<accession>A0AAE3GIP8</accession>
<dbReference type="AlphaFoldDB" id="A0AAE3GIP8"/>
<sequence length="65" mass="7424">MMTSQNIGSPRARTRVTPIETIDIADETIRNHDAAFNFPPLTLVRSTHLNYTMSRHINRKKHPPG</sequence>
<proteinExistence type="predicted"/>
<evidence type="ECO:0000313" key="1">
    <source>
        <dbReference type="EMBL" id="MCP2168210.1"/>
    </source>
</evidence>
<dbReference type="Proteomes" id="UP001206128">
    <property type="component" value="Unassembled WGS sequence"/>
</dbReference>
<evidence type="ECO:0000313" key="2">
    <source>
        <dbReference type="Proteomes" id="UP001206128"/>
    </source>
</evidence>
<reference evidence="1" key="1">
    <citation type="submission" date="2022-06" db="EMBL/GenBank/DDBJ databases">
        <title>Genomic Encyclopedia of Archaeal and Bacterial Type Strains, Phase II (KMG-II): from individual species to whole genera.</title>
        <authorList>
            <person name="Goeker M."/>
        </authorList>
    </citation>
    <scope>NUCLEOTIDE SEQUENCE</scope>
    <source>
        <strain evidence="1">DSM 43935</strain>
    </source>
</reference>
<dbReference type="EMBL" id="JAMTCK010000013">
    <property type="protein sequence ID" value="MCP2168210.1"/>
    <property type="molecule type" value="Genomic_DNA"/>
</dbReference>
<name>A0AAE3GIP8_9PSEU</name>
<gene>
    <name evidence="1" type="ORF">LX83_005088</name>
</gene>
<organism evidence="1 2">
    <name type="scientific">Goodfellowiella coeruleoviolacea</name>
    <dbReference type="NCBI Taxonomy" id="334858"/>
    <lineage>
        <taxon>Bacteria</taxon>
        <taxon>Bacillati</taxon>
        <taxon>Actinomycetota</taxon>
        <taxon>Actinomycetes</taxon>
        <taxon>Pseudonocardiales</taxon>
        <taxon>Pseudonocardiaceae</taxon>
        <taxon>Goodfellowiella</taxon>
    </lineage>
</organism>
<keyword evidence="2" id="KW-1185">Reference proteome</keyword>
<comment type="caution">
    <text evidence="1">The sequence shown here is derived from an EMBL/GenBank/DDBJ whole genome shotgun (WGS) entry which is preliminary data.</text>
</comment>